<proteinExistence type="inferred from homology"/>
<keyword evidence="12" id="KW-1185">Reference proteome</keyword>
<reference evidence="11 12" key="1">
    <citation type="submission" date="2019-07" db="EMBL/GenBank/DDBJ databases">
        <authorList>
            <person name="Jastrzebski P J."/>
            <person name="Paukszto L."/>
            <person name="Jastrzebski P J."/>
        </authorList>
    </citation>
    <scope>NUCLEOTIDE SEQUENCE [LARGE SCALE GENOMIC DNA]</scope>
    <source>
        <strain evidence="11 12">WMS-il1</strain>
    </source>
</reference>
<dbReference type="FunFam" id="1.10.10.1410:FF:000002">
    <property type="entry name" value="60S acidic ribosomal protein P2"/>
    <property type="match status" value="1"/>
</dbReference>
<dbReference type="PANTHER" id="PTHR45696:SF10">
    <property type="entry name" value="LARGE RIBOSOMAL SUBUNIT PROTEIN P1"/>
    <property type="match status" value="1"/>
</dbReference>
<dbReference type="Gene3D" id="1.10.10.1410">
    <property type="match status" value="1"/>
</dbReference>
<dbReference type="GO" id="GO:0030295">
    <property type="term" value="F:protein kinase activator activity"/>
    <property type="evidence" value="ECO:0007669"/>
    <property type="project" value="TreeGrafter"/>
</dbReference>
<evidence type="ECO:0000256" key="2">
    <source>
        <dbReference type="ARBA" id="ARBA00005436"/>
    </source>
</evidence>
<dbReference type="Proteomes" id="UP000321570">
    <property type="component" value="Unassembled WGS sequence"/>
</dbReference>
<dbReference type="Pfam" id="PF00428">
    <property type="entry name" value="Ribosomal_60s"/>
    <property type="match status" value="1"/>
</dbReference>
<evidence type="ECO:0000313" key="11">
    <source>
        <dbReference type="EMBL" id="VUZ46856.1"/>
    </source>
</evidence>
<feature type="compositionally biased region" description="Low complexity" evidence="9">
    <location>
        <begin position="79"/>
        <end position="95"/>
    </location>
</feature>
<comment type="function">
    <text evidence="1">Plays an important role in the elongation step of protein synthesis.</text>
</comment>
<dbReference type="GO" id="GO:0006414">
    <property type="term" value="P:translational elongation"/>
    <property type="evidence" value="ECO:0007669"/>
    <property type="project" value="InterPro"/>
</dbReference>
<dbReference type="EMBL" id="CABIJS010000222">
    <property type="protein sequence ID" value="VUZ46855.1"/>
    <property type="molecule type" value="Genomic_DNA"/>
</dbReference>
<name>A0A564YI24_HYMDI</name>
<keyword evidence="4" id="KW-0687">Ribonucleoprotein</keyword>
<protein>
    <recommendedName>
        <fullName evidence="7">Large ribosomal subunit protein P1</fullName>
    </recommendedName>
    <alternativeName>
        <fullName evidence="8">60S acidic ribosomal protein P1</fullName>
    </alternativeName>
    <alternativeName>
        <fullName evidence="6">60S acidic ribosomal protein P2</fullName>
    </alternativeName>
    <alternativeName>
        <fullName evidence="5">Large ribosomal subunit protein P2</fullName>
    </alternativeName>
</protein>
<keyword evidence="3" id="KW-0689">Ribosomal protein</keyword>
<evidence type="ECO:0000256" key="6">
    <source>
        <dbReference type="ARBA" id="ARBA00035443"/>
    </source>
</evidence>
<dbReference type="EMBL" id="CABIJS010000222">
    <property type="protein sequence ID" value="VUZ46856.1"/>
    <property type="molecule type" value="Genomic_DNA"/>
</dbReference>
<evidence type="ECO:0000256" key="5">
    <source>
        <dbReference type="ARBA" id="ARBA00035301"/>
    </source>
</evidence>
<dbReference type="PANTHER" id="PTHR45696">
    <property type="entry name" value="60S ACIDIC RIBOSOMAL PROTEIN P1"/>
    <property type="match status" value="1"/>
</dbReference>
<comment type="similarity">
    <text evidence="2">Belongs to the eukaryotic ribosomal protein P1/P2 family.</text>
</comment>
<evidence type="ECO:0000313" key="12">
    <source>
        <dbReference type="Proteomes" id="UP000321570"/>
    </source>
</evidence>
<sequence>MDTKAEIACTYASLILADDGLEITADRLNTILKAANCKFVDGYLTNMFANALVGVNVRDIISASSSVAVAAAPTGAPTAAQAASSAPAGGAAPAAETKEEEKEESESEADMGFDLFG</sequence>
<dbReference type="GO" id="GO:0043021">
    <property type="term" value="F:ribonucleoprotein complex binding"/>
    <property type="evidence" value="ECO:0007669"/>
    <property type="project" value="TreeGrafter"/>
</dbReference>
<dbReference type="InterPro" id="IPR038716">
    <property type="entry name" value="P1/P2_N_sf"/>
</dbReference>
<gene>
    <name evidence="10" type="ORF">WMSIL1_LOCUS6542</name>
    <name evidence="11" type="ORF">WMSIL1_LOCUS6548</name>
</gene>
<accession>A0A564YI24</accession>
<feature type="region of interest" description="Disordered" evidence="9">
    <location>
        <begin position="79"/>
        <end position="117"/>
    </location>
</feature>
<evidence type="ECO:0000256" key="3">
    <source>
        <dbReference type="ARBA" id="ARBA00022980"/>
    </source>
</evidence>
<dbReference type="GO" id="GO:0003735">
    <property type="term" value="F:structural constituent of ribosome"/>
    <property type="evidence" value="ECO:0007669"/>
    <property type="project" value="InterPro"/>
</dbReference>
<dbReference type="HAMAP" id="MF_01478">
    <property type="entry name" value="Ribosomal_L12_arch"/>
    <property type="match status" value="1"/>
</dbReference>
<evidence type="ECO:0000313" key="10">
    <source>
        <dbReference type="EMBL" id="VUZ46855.1"/>
    </source>
</evidence>
<dbReference type="AlphaFoldDB" id="A0A564YI24"/>
<evidence type="ECO:0000256" key="8">
    <source>
        <dbReference type="ARBA" id="ARBA00042918"/>
    </source>
</evidence>
<dbReference type="GO" id="GO:0002181">
    <property type="term" value="P:cytoplasmic translation"/>
    <property type="evidence" value="ECO:0007669"/>
    <property type="project" value="TreeGrafter"/>
</dbReference>
<evidence type="ECO:0000256" key="7">
    <source>
        <dbReference type="ARBA" id="ARBA00041116"/>
    </source>
</evidence>
<organism evidence="11 12">
    <name type="scientific">Hymenolepis diminuta</name>
    <name type="common">Rat tapeworm</name>
    <dbReference type="NCBI Taxonomy" id="6216"/>
    <lineage>
        <taxon>Eukaryota</taxon>
        <taxon>Metazoa</taxon>
        <taxon>Spiralia</taxon>
        <taxon>Lophotrochozoa</taxon>
        <taxon>Platyhelminthes</taxon>
        <taxon>Cestoda</taxon>
        <taxon>Eucestoda</taxon>
        <taxon>Cyclophyllidea</taxon>
        <taxon>Hymenolepididae</taxon>
        <taxon>Hymenolepis</taxon>
    </lineage>
</organism>
<dbReference type="InterPro" id="IPR027534">
    <property type="entry name" value="Ribosomal_P1/P2"/>
</dbReference>
<dbReference type="GO" id="GO:0022625">
    <property type="term" value="C:cytosolic large ribosomal subunit"/>
    <property type="evidence" value="ECO:0007669"/>
    <property type="project" value="TreeGrafter"/>
</dbReference>
<evidence type="ECO:0000256" key="4">
    <source>
        <dbReference type="ARBA" id="ARBA00023274"/>
    </source>
</evidence>
<evidence type="ECO:0000256" key="9">
    <source>
        <dbReference type="SAM" id="MobiDB-lite"/>
    </source>
</evidence>
<evidence type="ECO:0000256" key="1">
    <source>
        <dbReference type="ARBA" id="ARBA00003362"/>
    </source>
</evidence>
<dbReference type="CDD" id="cd05831">
    <property type="entry name" value="Ribosomal_P1"/>
    <property type="match status" value="1"/>
</dbReference>
<feature type="compositionally biased region" description="Acidic residues" evidence="9">
    <location>
        <begin position="101"/>
        <end position="111"/>
    </location>
</feature>